<sequence length="215" mass="22520">MATIAGCSVAAAVGAGPTGVLAVLVAGVAAGLLLTWRWGPAAAQVRVGAARADWVRAHPGAVLDPDGPASPQDVALALPRGWRVEEACGRLRLVVHDVPVRAETWVLRAAGGSRRAPRRREVVATDVPTGTARAWVPLRTSADSMLVAPAWAREAGAREPDWLPAVRARLQEHEDLPAALTIGDGRVVLLALDDPRPATTDARAALVRDIRLLLG</sequence>
<evidence type="ECO:0000313" key="1">
    <source>
        <dbReference type="EMBL" id="AIY19449.1"/>
    </source>
</evidence>
<dbReference type="Proteomes" id="UP000030300">
    <property type="component" value="Chromosome"/>
</dbReference>
<dbReference type="HOGENOM" id="CLU_1282127_0_0_11"/>
<organism evidence="1 2">
    <name type="scientific">Nocardioides simplex</name>
    <name type="common">Arthrobacter simplex</name>
    <dbReference type="NCBI Taxonomy" id="2045"/>
    <lineage>
        <taxon>Bacteria</taxon>
        <taxon>Bacillati</taxon>
        <taxon>Actinomycetota</taxon>
        <taxon>Actinomycetes</taxon>
        <taxon>Propionibacteriales</taxon>
        <taxon>Nocardioidaceae</taxon>
        <taxon>Pimelobacter</taxon>
    </lineage>
</organism>
<dbReference type="EMBL" id="CP009896">
    <property type="protein sequence ID" value="AIY19449.1"/>
    <property type="molecule type" value="Genomic_DNA"/>
</dbReference>
<accession>A0A0A1DQ07</accession>
<dbReference type="AlphaFoldDB" id="A0A0A1DQ07"/>
<dbReference type="eggNOG" id="ENOG502ZVIV">
    <property type="taxonomic scope" value="Bacteria"/>
</dbReference>
<dbReference type="KEGG" id="psim:KR76_26595"/>
<name>A0A0A1DQ07_NOCSI</name>
<protein>
    <submittedName>
        <fullName evidence="1">Uncharacterized protein</fullName>
    </submittedName>
</protein>
<evidence type="ECO:0000313" key="2">
    <source>
        <dbReference type="Proteomes" id="UP000030300"/>
    </source>
</evidence>
<reference evidence="1 2" key="1">
    <citation type="journal article" date="2015" name="Genome Announc.">
        <title>Complete Genome Sequence of Steroid-Transforming Nocardioides simplex VKM Ac-2033D.</title>
        <authorList>
            <person name="Shtratnikova V.Y."/>
            <person name="Schelkunov M.I."/>
            <person name="Pekov Y.A."/>
            <person name="Fokina V.V."/>
            <person name="Logacheva M.D."/>
            <person name="Sokolov S.L."/>
            <person name="Bragin E.Y."/>
            <person name="Ashapkin V.V."/>
            <person name="Donova M.V."/>
        </authorList>
    </citation>
    <scope>NUCLEOTIDE SEQUENCE [LARGE SCALE GENOMIC DNA]</scope>
    <source>
        <strain evidence="1 2">VKM Ac-2033D</strain>
    </source>
</reference>
<proteinExistence type="predicted"/>
<gene>
    <name evidence="1" type="ORF">KR76_26595</name>
</gene>
<keyword evidence="2" id="KW-1185">Reference proteome</keyword>
<dbReference type="STRING" id="2045.KR76_26595"/>